<dbReference type="RefSeq" id="WP_008997993.1">
    <property type="nucleotide sequence ID" value="NZ_JAQPYS010000085.1"/>
</dbReference>
<name>A0ABT5HB88_9BACE</name>
<sequence>MKKLFLSLFICSVSLMSHTQESKEVPLNQLSFSRSVFSETQSKVTFKGGKWNSFIKLPASINQELPNYKFMIINIPQSTVMIRIKFEGGNGLYKEFYQPAVKSELKREINLSLVPFIKDVKDIRIEAAQSIDESGNYHTLHIKYIYLIN</sequence>
<protein>
    <submittedName>
        <fullName evidence="1">Uncharacterized protein</fullName>
    </submittedName>
</protein>
<proteinExistence type="predicted"/>
<keyword evidence="2" id="KW-1185">Reference proteome</keyword>
<dbReference type="Proteomes" id="UP001215398">
    <property type="component" value="Unassembled WGS sequence"/>
</dbReference>
<gene>
    <name evidence="1" type="ORF">PQG98_16070</name>
</gene>
<evidence type="ECO:0000313" key="1">
    <source>
        <dbReference type="EMBL" id="MDC7137839.1"/>
    </source>
</evidence>
<dbReference type="EMBL" id="JAQPYS010000085">
    <property type="protein sequence ID" value="MDC7137839.1"/>
    <property type="molecule type" value="Genomic_DNA"/>
</dbReference>
<evidence type="ECO:0000313" key="2">
    <source>
        <dbReference type="Proteomes" id="UP001215398"/>
    </source>
</evidence>
<accession>A0ABT5HB88</accession>
<reference evidence="1 2" key="1">
    <citation type="submission" date="2023-01" db="EMBL/GenBank/DDBJ databases">
        <title>Exploring GABA producing Bacteroides strains toward improving mental health.</title>
        <authorList>
            <person name="Yousuf B."/>
            <person name="Bouhlel N.E."/>
            <person name="Mottawea W."/>
            <person name="Hammami R."/>
        </authorList>
    </citation>
    <scope>NUCLEOTIDE SEQUENCE [LARGE SCALE GENOMIC DNA]</scope>
    <source>
        <strain evidence="1 2">UO.H1054</strain>
    </source>
</reference>
<comment type="caution">
    <text evidence="1">The sequence shown here is derived from an EMBL/GenBank/DDBJ whole genome shotgun (WGS) entry which is preliminary data.</text>
</comment>
<organism evidence="1 2">
    <name type="scientific">Bacteroides zhangwenhongii</name>
    <dbReference type="NCBI Taxonomy" id="2650157"/>
    <lineage>
        <taxon>Bacteria</taxon>
        <taxon>Pseudomonadati</taxon>
        <taxon>Bacteroidota</taxon>
        <taxon>Bacteroidia</taxon>
        <taxon>Bacteroidales</taxon>
        <taxon>Bacteroidaceae</taxon>
        <taxon>Bacteroides</taxon>
    </lineage>
</organism>